<dbReference type="AlphaFoldDB" id="A0AAU9JYD6"/>
<dbReference type="SMART" id="SM00100">
    <property type="entry name" value="cNMP"/>
    <property type="match status" value="1"/>
</dbReference>
<organism evidence="10 11">
    <name type="scientific">Blepharisma stoltei</name>
    <dbReference type="NCBI Taxonomy" id="1481888"/>
    <lineage>
        <taxon>Eukaryota</taxon>
        <taxon>Sar</taxon>
        <taxon>Alveolata</taxon>
        <taxon>Ciliophora</taxon>
        <taxon>Postciliodesmatophora</taxon>
        <taxon>Heterotrichea</taxon>
        <taxon>Heterotrichida</taxon>
        <taxon>Blepharismidae</taxon>
        <taxon>Blepharisma</taxon>
    </lineage>
</organism>
<keyword evidence="4 8" id="KW-1133">Transmembrane helix</keyword>
<evidence type="ECO:0000256" key="4">
    <source>
        <dbReference type="ARBA" id="ARBA00022989"/>
    </source>
</evidence>
<dbReference type="SUPFAM" id="SSF81324">
    <property type="entry name" value="Voltage-gated potassium channels"/>
    <property type="match status" value="1"/>
</dbReference>
<dbReference type="EMBL" id="CAJZBQ010000039">
    <property type="protein sequence ID" value="CAG9325936.1"/>
    <property type="molecule type" value="Genomic_DNA"/>
</dbReference>
<dbReference type="GO" id="GO:0005249">
    <property type="term" value="F:voltage-gated potassium channel activity"/>
    <property type="evidence" value="ECO:0007669"/>
    <property type="project" value="InterPro"/>
</dbReference>
<protein>
    <recommendedName>
        <fullName evidence="9">Cyclic nucleotide-binding domain-containing protein</fullName>
    </recommendedName>
</protein>
<keyword evidence="2" id="KW-0813">Transport</keyword>
<sequence>MHNVLHKYHALSIAQENTEINSTSPAYTINKETDFRNQDYESYPVEYSSERTKFLWNRIRHIVLIVARLNLMSKDIQTYGVTRKYFGNVEEDLFTQTMPKFLFHPYGQFKLYWNFIMLLLMLYTGFVTPYITCFIDSVSTALFYTEISVNFVFFLDTIFTFNSAYFDQVEMLVVSRKEIAKNYIKSWFIIDVISFIPFDLLSGSSSTGISNLVKVSRLYKIFRLFRLVKMMRFAKSKAFFEEFVDKLKLSSGMVRMFKFMFIVLVAVHITGCLWYYLGKLENFSYDSWVVKANLIDKSYFEKYIASIYFAFATVTTVGYGDIHPITNKEKIFAMMLMGFGVTFFSHMIGNIQNILSQKDSSELSLRTRLQSLQEFARIAKIPIPLRQRIKKNIMRTHYQNISRWSDQENLLKSIPARLRVEISSHLNTKLVERIYFLKDKEQLFLSFVVPKLKTAHLLFKEFVYRENDYAEEMYFLDMGRVHVKALNGVTFWTYSSGAYFGEVELIDETSREGTVQVASRTIDLLILSKPDFLKMMKNFPNEEDEIKETAAVRKLKLESAKSHVLELALPQMTLDINRERLSIDASPIFDKRDTGNELGIETFSTMEKKSLLKLWSDAIKGKNVKEKWIYQQTSYTGTITPSSFSFSKKCFSFKNIKKKKTKLEWLNEQGIEEILHNGNNNHLENAPKINDSEISIEEITNQYKKPDPLAKMNNLSNNQLLIMQSIDSLIELLKIGHGS</sequence>
<feature type="transmembrane region" description="Helical" evidence="8">
    <location>
        <begin position="111"/>
        <end position="135"/>
    </location>
</feature>
<dbReference type="InterPro" id="IPR005821">
    <property type="entry name" value="Ion_trans_dom"/>
</dbReference>
<evidence type="ECO:0000256" key="3">
    <source>
        <dbReference type="ARBA" id="ARBA00022692"/>
    </source>
</evidence>
<keyword evidence="5" id="KW-0406">Ion transport</keyword>
<dbReference type="CDD" id="cd00038">
    <property type="entry name" value="CAP_ED"/>
    <property type="match status" value="1"/>
</dbReference>
<feature type="transmembrane region" description="Helical" evidence="8">
    <location>
        <begin position="303"/>
        <end position="319"/>
    </location>
</feature>
<keyword evidence="3 8" id="KW-0812">Transmembrane</keyword>
<feature type="transmembrane region" description="Helical" evidence="8">
    <location>
        <begin position="331"/>
        <end position="349"/>
    </location>
</feature>
<evidence type="ECO:0000256" key="1">
    <source>
        <dbReference type="ARBA" id="ARBA00004141"/>
    </source>
</evidence>
<dbReference type="SUPFAM" id="SSF51206">
    <property type="entry name" value="cAMP-binding domain-like"/>
    <property type="match status" value="1"/>
</dbReference>
<evidence type="ECO:0000259" key="9">
    <source>
        <dbReference type="PROSITE" id="PS50042"/>
    </source>
</evidence>
<evidence type="ECO:0000256" key="8">
    <source>
        <dbReference type="SAM" id="Phobius"/>
    </source>
</evidence>
<dbReference type="PANTHER" id="PTHR47823:SF9">
    <property type="entry name" value="CHROMOSOME UNDETERMINED SCAFFOLD_10, WHOLE GENOME SHOTGUN SEQUENCE"/>
    <property type="match status" value="1"/>
</dbReference>
<evidence type="ECO:0000256" key="2">
    <source>
        <dbReference type="ARBA" id="ARBA00022448"/>
    </source>
</evidence>
<evidence type="ECO:0000256" key="7">
    <source>
        <dbReference type="ARBA" id="ARBA00023303"/>
    </source>
</evidence>
<dbReference type="Gene3D" id="1.10.287.70">
    <property type="match status" value="1"/>
</dbReference>
<evidence type="ECO:0000313" key="11">
    <source>
        <dbReference type="Proteomes" id="UP001162131"/>
    </source>
</evidence>
<name>A0AAU9JYD6_9CILI</name>
<dbReference type="GO" id="GO:0016020">
    <property type="term" value="C:membrane"/>
    <property type="evidence" value="ECO:0007669"/>
    <property type="project" value="UniProtKB-SubCell"/>
</dbReference>
<keyword evidence="6 8" id="KW-0472">Membrane</keyword>
<reference evidence="10" key="1">
    <citation type="submission" date="2021-09" db="EMBL/GenBank/DDBJ databases">
        <authorList>
            <consortium name="AG Swart"/>
            <person name="Singh M."/>
            <person name="Singh A."/>
            <person name="Seah K."/>
            <person name="Emmerich C."/>
        </authorList>
    </citation>
    <scope>NUCLEOTIDE SEQUENCE</scope>
    <source>
        <strain evidence="10">ATCC30299</strain>
    </source>
</reference>
<accession>A0AAU9JYD6</accession>
<dbReference type="Pfam" id="PF00520">
    <property type="entry name" value="Ion_trans"/>
    <property type="match status" value="1"/>
</dbReference>
<keyword evidence="7" id="KW-0407">Ion channel</keyword>
<evidence type="ECO:0000256" key="5">
    <source>
        <dbReference type="ARBA" id="ARBA00023065"/>
    </source>
</evidence>
<comment type="caution">
    <text evidence="10">The sequence shown here is derived from an EMBL/GenBank/DDBJ whole genome shotgun (WGS) entry which is preliminary data.</text>
</comment>
<dbReference type="Gene3D" id="1.10.287.630">
    <property type="entry name" value="Helix hairpin bin"/>
    <property type="match status" value="1"/>
</dbReference>
<feature type="transmembrane region" description="Helical" evidence="8">
    <location>
        <begin position="256"/>
        <end position="277"/>
    </location>
</feature>
<dbReference type="Proteomes" id="UP001162131">
    <property type="component" value="Unassembled WGS sequence"/>
</dbReference>
<evidence type="ECO:0000313" key="10">
    <source>
        <dbReference type="EMBL" id="CAG9325936.1"/>
    </source>
</evidence>
<dbReference type="PROSITE" id="PS50042">
    <property type="entry name" value="CNMP_BINDING_3"/>
    <property type="match status" value="1"/>
</dbReference>
<keyword evidence="11" id="KW-1185">Reference proteome</keyword>
<evidence type="ECO:0000256" key="6">
    <source>
        <dbReference type="ARBA" id="ARBA00023136"/>
    </source>
</evidence>
<feature type="domain" description="Cyclic nucleotide-binding" evidence="9">
    <location>
        <begin position="436"/>
        <end position="536"/>
    </location>
</feature>
<dbReference type="Pfam" id="PF00027">
    <property type="entry name" value="cNMP_binding"/>
    <property type="match status" value="1"/>
</dbReference>
<dbReference type="FunFam" id="1.10.287.70:FF:000123">
    <property type="entry name" value="Potassium channel KAT3"/>
    <property type="match status" value="1"/>
</dbReference>
<dbReference type="InterPro" id="IPR000595">
    <property type="entry name" value="cNMP-bd_dom"/>
</dbReference>
<dbReference type="PANTHER" id="PTHR47823">
    <property type="entry name" value="ION_TRANS DOMAIN-CONTAINING PROTEIN"/>
    <property type="match status" value="1"/>
</dbReference>
<dbReference type="InterPro" id="IPR018490">
    <property type="entry name" value="cNMP-bd_dom_sf"/>
</dbReference>
<dbReference type="Gene3D" id="2.60.120.10">
    <property type="entry name" value="Jelly Rolls"/>
    <property type="match status" value="1"/>
</dbReference>
<dbReference type="PRINTS" id="PR01463">
    <property type="entry name" value="EAGCHANLFMLY"/>
</dbReference>
<comment type="subcellular location">
    <subcellularLocation>
        <location evidence="1">Membrane</location>
        <topology evidence="1">Multi-pass membrane protein</topology>
    </subcellularLocation>
</comment>
<gene>
    <name evidence="10" type="ORF">BSTOLATCC_MIC39718</name>
</gene>
<feature type="transmembrane region" description="Helical" evidence="8">
    <location>
        <begin position="147"/>
        <end position="166"/>
    </location>
</feature>
<dbReference type="InterPro" id="IPR014710">
    <property type="entry name" value="RmlC-like_jellyroll"/>
</dbReference>
<proteinExistence type="predicted"/>
<dbReference type="InterPro" id="IPR003938">
    <property type="entry name" value="K_chnl_volt-dep_EAG/ELK/ERG"/>
</dbReference>